<sequence>MLCKVCVRNMINHTKLDELYELRRREVHDMIHQTYINTATPVDIGELMLQTTFSVVTSMLWGDTLKGDDRKLVVAESRQVMIKLTVLFAETNLSDFFPAIARFDI</sequence>
<dbReference type="PANTHER" id="PTHR47951">
    <property type="entry name" value="OS08G0547900 PROTEIN"/>
    <property type="match status" value="1"/>
</dbReference>
<dbReference type="EMBL" id="JAMYWD010000004">
    <property type="protein sequence ID" value="KAJ4973090.1"/>
    <property type="molecule type" value="Genomic_DNA"/>
</dbReference>
<protein>
    <submittedName>
        <fullName evidence="1">Uncharacterized protein</fullName>
    </submittedName>
</protein>
<dbReference type="GO" id="GO:0004497">
    <property type="term" value="F:monooxygenase activity"/>
    <property type="evidence" value="ECO:0007669"/>
    <property type="project" value="InterPro"/>
</dbReference>
<accession>A0A9Q0QV05</accession>
<name>A0A9Q0QV05_9MAGN</name>
<organism evidence="1 2">
    <name type="scientific">Protea cynaroides</name>
    <dbReference type="NCBI Taxonomy" id="273540"/>
    <lineage>
        <taxon>Eukaryota</taxon>
        <taxon>Viridiplantae</taxon>
        <taxon>Streptophyta</taxon>
        <taxon>Embryophyta</taxon>
        <taxon>Tracheophyta</taxon>
        <taxon>Spermatophyta</taxon>
        <taxon>Magnoliopsida</taxon>
        <taxon>Proteales</taxon>
        <taxon>Proteaceae</taxon>
        <taxon>Protea</taxon>
    </lineage>
</organism>
<dbReference type="SUPFAM" id="SSF48264">
    <property type="entry name" value="Cytochrome P450"/>
    <property type="match status" value="1"/>
</dbReference>
<dbReference type="Gene3D" id="1.10.630.10">
    <property type="entry name" value="Cytochrome P450"/>
    <property type="match status" value="1"/>
</dbReference>
<comment type="caution">
    <text evidence="1">The sequence shown here is derived from an EMBL/GenBank/DDBJ whole genome shotgun (WGS) entry which is preliminary data.</text>
</comment>
<dbReference type="GO" id="GO:0020037">
    <property type="term" value="F:heme binding"/>
    <property type="evidence" value="ECO:0007669"/>
    <property type="project" value="InterPro"/>
</dbReference>
<dbReference type="PANTHER" id="PTHR47951:SF3">
    <property type="entry name" value="CYTOCHROME P450, FAMILY 706, SUBFAMILY A, POLYPEPTIDE 4"/>
    <property type="match status" value="1"/>
</dbReference>
<gene>
    <name evidence="1" type="ORF">NE237_006264</name>
</gene>
<dbReference type="Proteomes" id="UP001141806">
    <property type="component" value="Unassembled WGS sequence"/>
</dbReference>
<dbReference type="AlphaFoldDB" id="A0A9Q0QV05"/>
<evidence type="ECO:0000313" key="1">
    <source>
        <dbReference type="EMBL" id="KAJ4973090.1"/>
    </source>
</evidence>
<evidence type="ECO:0000313" key="2">
    <source>
        <dbReference type="Proteomes" id="UP001141806"/>
    </source>
</evidence>
<dbReference type="InterPro" id="IPR036396">
    <property type="entry name" value="Cyt_P450_sf"/>
</dbReference>
<dbReference type="GO" id="GO:0005506">
    <property type="term" value="F:iron ion binding"/>
    <property type="evidence" value="ECO:0007669"/>
    <property type="project" value="InterPro"/>
</dbReference>
<dbReference type="GO" id="GO:0016705">
    <property type="term" value="F:oxidoreductase activity, acting on paired donors, with incorporation or reduction of molecular oxygen"/>
    <property type="evidence" value="ECO:0007669"/>
    <property type="project" value="InterPro"/>
</dbReference>
<dbReference type="OrthoDB" id="2789670at2759"/>
<proteinExistence type="predicted"/>
<keyword evidence="2" id="KW-1185">Reference proteome</keyword>
<reference evidence="1" key="1">
    <citation type="journal article" date="2023" name="Plant J.">
        <title>The genome of the king protea, Protea cynaroides.</title>
        <authorList>
            <person name="Chang J."/>
            <person name="Duong T.A."/>
            <person name="Schoeman C."/>
            <person name="Ma X."/>
            <person name="Roodt D."/>
            <person name="Barker N."/>
            <person name="Li Z."/>
            <person name="Van de Peer Y."/>
            <person name="Mizrachi E."/>
        </authorList>
    </citation>
    <scope>NUCLEOTIDE SEQUENCE</scope>
    <source>
        <tissue evidence="1">Young leaves</tissue>
    </source>
</reference>